<evidence type="ECO:0000313" key="1">
    <source>
        <dbReference type="EMBL" id="RHA56061.1"/>
    </source>
</evidence>
<reference evidence="3 4" key="1">
    <citation type="submission" date="2018-08" db="EMBL/GenBank/DDBJ databases">
        <title>A genome reference for cultivated species of the human gut microbiota.</title>
        <authorList>
            <person name="Zou Y."/>
            <person name="Xue W."/>
            <person name="Luo G."/>
        </authorList>
    </citation>
    <scope>NUCLEOTIDE SEQUENCE [LARGE SCALE GENOMIC DNA]</scope>
    <source>
        <strain evidence="2 4">AM42-30</strain>
        <strain evidence="1 3">AM43-2</strain>
    </source>
</reference>
<evidence type="ECO:0000313" key="3">
    <source>
        <dbReference type="Proteomes" id="UP000284598"/>
    </source>
</evidence>
<evidence type="ECO:0000313" key="4">
    <source>
        <dbReference type="Proteomes" id="UP000285740"/>
    </source>
</evidence>
<organism evidence="1 3">
    <name type="scientific">Eubacterium ventriosum</name>
    <dbReference type="NCBI Taxonomy" id="39496"/>
    <lineage>
        <taxon>Bacteria</taxon>
        <taxon>Bacillati</taxon>
        <taxon>Bacillota</taxon>
        <taxon>Clostridia</taxon>
        <taxon>Eubacteriales</taxon>
        <taxon>Eubacteriaceae</taxon>
        <taxon>Eubacterium</taxon>
    </lineage>
</organism>
<dbReference type="AlphaFoldDB" id="A0A413S341"/>
<dbReference type="Pfam" id="PF18941">
    <property type="entry name" value="DUF5688"/>
    <property type="match status" value="1"/>
</dbReference>
<gene>
    <name evidence="2" type="ORF">DW918_00770</name>
    <name evidence="1" type="ORF">DW929_02965</name>
</gene>
<comment type="caution">
    <text evidence="1">The sequence shown here is derived from an EMBL/GenBank/DDBJ whole genome shotgun (WGS) entry which is preliminary data.</text>
</comment>
<sequence length="338" mass="39058">MINYEEFKQKVQNEFKNYLGEEYKDAEIFIREVTKVNMQVDQMSLLNLPGNDFTSPSISLQSIFENYEKTGDFEGVMEALSETFQEAIEGFEKSPLNNGLDFSNVDKNIIFTLVNAEQNKELLENVPHRKFEDLAIIYRWNVGVDSNGLYTNIVTNEFAEKIGKSEEELYRLAKENTNRIFPSEVRNMAEVISEIIFGEDGELLPEDEEFRNMMTETPDDKSMYVITNKSKLFGAAAMLYEENLYDLSQQLDSDLYILPSSTHEVIAISDKFGDANELADMVYEINMDQVELSDRLSNQVYHYDKDARTLRLATNKFERTISDDIKEKVPEIEEGKAR</sequence>
<dbReference type="EMBL" id="QSFO01000003">
    <property type="protein sequence ID" value="RHA56061.1"/>
    <property type="molecule type" value="Genomic_DNA"/>
</dbReference>
<dbReference type="EMBL" id="QSFV01000001">
    <property type="protein sequence ID" value="RHA82105.1"/>
    <property type="molecule type" value="Genomic_DNA"/>
</dbReference>
<dbReference type="Proteomes" id="UP000285740">
    <property type="component" value="Unassembled WGS sequence"/>
</dbReference>
<proteinExistence type="predicted"/>
<name>A0A413S341_9FIRM</name>
<accession>A0A413S341</accession>
<evidence type="ECO:0000313" key="2">
    <source>
        <dbReference type="EMBL" id="RHA82105.1"/>
    </source>
</evidence>
<dbReference type="InterPro" id="IPR043743">
    <property type="entry name" value="DUF5688"/>
</dbReference>
<dbReference type="RefSeq" id="WP_118024852.1">
    <property type="nucleotide sequence ID" value="NZ_QSFO01000003.1"/>
</dbReference>
<protein>
    <submittedName>
        <fullName evidence="1">Uncharacterized protein</fullName>
    </submittedName>
</protein>
<dbReference type="Proteomes" id="UP000284598">
    <property type="component" value="Unassembled WGS sequence"/>
</dbReference>